<dbReference type="EMBL" id="JBBKZT010000014">
    <property type="protein sequence ID" value="MEJ8850333.1"/>
    <property type="molecule type" value="Genomic_DNA"/>
</dbReference>
<keyword evidence="2" id="KW-1185">Reference proteome</keyword>
<evidence type="ECO:0000313" key="2">
    <source>
        <dbReference type="Proteomes" id="UP001385892"/>
    </source>
</evidence>
<dbReference type="Proteomes" id="UP001385892">
    <property type="component" value="Unassembled WGS sequence"/>
</dbReference>
<organism evidence="1 2">
    <name type="scientific">Variovorax rhizosphaerae</name>
    <dbReference type="NCBI Taxonomy" id="1836200"/>
    <lineage>
        <taxon>Bacteria</taxon>
        <taxon>Pseudomonadati</taxon>
        <taxon>Pseudomonadota</taxon>
        <taxon>Betaproteobacteria</taxon>
        <taxon>Burkholderiales</taxon>
        <taxon>Comamonadaceae</taxon>
        <taxon>Variovorax</taxon>
    </lineage>
</organism>
<comment type="caution">
    <text evidence="1">The sequence shown here is derived from an EMBL/GenBank/DDBJ whole genome shotgun (WGS) entry which is preliminary data.</text>
</comment>
<accession>A0ABU8WS30</accession>
<reference evidence="1 2" key="1">
    <citation type="submission" date="2024-03" db="EMBL/GenBank/DDBJ databases">
        <title>Novel species of the genus Variovorax.</title>
        <authorList>
            <person name="Liu Q."/>
            <person name="Xin Y.-H."/>
        </authorList>
    </citation>
    <scope>NUCLEOTIDE SEQUENCE [LARGE SCALE GENOMIC DNA]</scope>
    <source>
        <strain evidence="1 2">KACC 18900</strain>
    </source>
</reference>
<name>A0ABU8WS30_9BURK</name>
<evidence type="ECO:0000313" key="1">
    <source>
        <dbReference type="EMBL" id="MEJ8850333.1"/>
    </source>
</evidence>
<sequence length="336" mass="37361">MAGTFARRCRPRVGAVRHDLERFEHDLARLIGRPTLLRPFTCDGDPLRCEAMVVGTNPATAMPTDWWMHWRAGSGYDIEAFERDYAAWRESSGKRGTSITRERRNQIAQAAQGFRVLQTNAFAFPCGKPRDIPATHRIYFVLGFLIEATQPRIILALGGEARAALDALGVRGYQAAMHPAGRPNMTSAEARDLGARMRLACMATMPGGGAADRSGVSTRHMATSAVSSTGAPSHGREAVVTTAARTDAAVTVPRTKRGPEDPVRETEREKKVRRYLRAAREVEIKRSSDARNKLEGCKLRLERFWAELGWPPPENEFERDALRRSGLLHRCKGQTR</sequence>
<protein>
    <recommendedName>
        <fullName evidence="3">Uracil-DNA glycosylase-like domain-containing protein</fullName>
    </recommendedName>
</protein>
<evidence type="ECO:0008006" key="3">
    <source>
        <dbReference type="Google" id="ProtNLM"/>
    </source>
</evidence>
<gene>
    <name evidence="1" type="ORF">WKW82_27100</name>
</gene>
<dbReference type="RefSeq" id="WP_340345636.1">
    <property type="nucleotide sequence ID" value="NZ_JBBKZT010000014.1"/>
</dbReference>
<proteinExistence type="predicted"/>